<evidence type="ECO:0000313" key="3">
    <source>
        <dbReference type="Proteomes" id="UP001160148"/>
    </source>
</evidence>
<dbReference type="EMBL" id="CARXXK010000001">
    <property type="protein sequence ID" value="CAI6349150.1"/>
    <property type="molecule type" value="Genomic_DNA"/>
</dbReference>
<reference evidence="2 3" key="1">
    <citation type="submission" date="2023-01" db="EMBL/GenBank/DDBJ databases">
        <authorList>
            <person name="Whitehead M."/>
        </authorList>
    </citation>
    <scope>NUCLEOTIDE SEQUENCE [LARGE SCALE GENOMIC DNA]</scope>
</reference>
<sequence length="80" mass="8447">MAGRVVERESGGRDERCHGVTKETHVEHQSPPRLAGVESAGRLCRTLAAPRPPHVATSTATGWPDVATIPRGGTCVRPPA</sequence>
<dbReference type="Proteomes" id="UP001160148">
    <property type="component" value="Unassembled WGS sequence"/>
</dbReference>
<evidence type="ECO:0000313" key="2">
    <source>
        <dbReference type="EMBL" id="CAI6349150.1"/>
    </source>
</evidence>
<feature type="region of interest" description="Disordered" evidence="1">
    <location>
        <begin position="1"/>
        <end position="35"/>
    </location>
</feature>
<organism evidence="2 3">
    <name type="scientific">Macrosiphum euphorbiae</name>
    <name type="common">potato aphid</name>
    <dbReference type="NCBI Taxonomy" id="13131"/>
    <lineage>
        <taxon>Eukaryota</taxon>
        <taxon>Metazoa</taxon>
        <taxon>Ecdysozoa</taxon>
        <taxon>Arthropoda</taxon>
        <taxon>Hexapoda</taxon>
        <taxon>Insecta</taxon>
        <taxon>Pterygota</taxon>
        <taxon>Neoptera</taxon>
        <taxon>Paraneoptera</taxon>
        <taxon>Hemiptera</taxon>
        <taxon>Sternorrhyncha</taxon>
        <taxon>Aphidomorpha</taxon>
        <taxon>Aphidoidea</taxon>
        <taxon>Aphididae</taxon>
        <taxon>Macrosiphini</taxon>
        <taxon>Macrosiphum</taxon>
    </lineage>
</organism>
<name>A0AAV0VZQ7_9HEMI</name>
<proteinExistence type="predicted"/>
<keyword evidence="3" id="KW-1185">Reference proteome</keyword>
<feature type="region of interest" description="Disordered" evidence="1">
    <location>
        <begin position="51"/>
        <end position="80"/>
    </location>
</feature>
<protein>
    <submittedName>
        <fullName evidence="2">Uncharacterized protein</fullName>
    </submittedName>
</protein>
<gene>
    <name evidence="2" type="ORF">MEUPH1_LOCUS5750</name>
</gene>
<comment type="caution">
    <text evidence="2">The sequence shown here is derived from an EMBL/GenBank/DDBJ whole genome shotgun (WGS) entry which is preliminary data.</text>
</comment>
<accession>A0AAV0VZQ7</accession>
<evidence type="ECO:0000256" key="1">
    <source>
        <dbReference type="SAM" id="MobiDB-lite"/>
    </source>
</evidence>
<dbReference type="AlphaFoldDB" id="A0AAV0VZQ7"/>
<feature type="compositionally biased region" description="Basic and acidic residues" evidence="1">
    <location>
        <begin position="1"/>
        <end position="30"/>
    </location>
</feature>